<evidence type="ECO:0000313" key="3">
    <source>
        <dbReference type="EMBL" id="KAF8443747.1"/>
    </source>
</evidence>
<dbReference type="AlphaFoldDB" id="A0AAD4GGY0"/>
<comment type="cofactor">
    <cofactor evidence="1">
        <name>Mg(2+)</name>
        <dbReference type="ChEBI" id="CHEBI:18420"/>
    </cofactor>
</comment>
<keyword evidence="1" id="KW-0227">DNA damage</keyword>
<organism evidence="3 4">
    <name type="scientific">Boletus edulis BED1</name>
    <dbReference type="NCBI Taxonomy" id="1328754"/>
    <lineage>
        <taxon>Eukaryota</taxon>
        <taxon>Fungi</taxon>
        <taxon>Dikarya</taxon>
        <taxon>Basidiomycota</taxon>
        <taxon>Agaricomycotina</taxon>
        <taxon>Agaricomycetes</taxon>
        <taxon>Agaricomycetidae</taxon>
        <taxon>Boletales</taxon>
        <taxon>Boletineae</taxon>
        <taxon>Boletaceae</taxon>
        <taxon>Boletoideae</taxon>
        <taxon>Boletus</taxon>
    </lineage>
</organism>
<gene>
    <name evidence="3" type="ORF">L210DRAFT_861955</name>
</gene>
<dbReference type="GO" id="GO:0006281">
    <property type="term" value="P:DNA repair"/>
    <property type="evidence" value="ECO:0007669"/>
    <property type="project" value="UniProtKB-KW"/>
</dbReference>
<dbReference type="EMBL" id="WHUW01000007">
    <property type="protein sequence ID" value="KAF8443747.1"/>
    <property type="molecule type" value="Genomic_DNA"/>
</dbReference>
<keyword evidence="4" id="KW-1185">Reference proteome</keyword>
<keyword evidence="1" id="KW-0234">DNA repair</keyword>
<name>A0AAD4GGY0_BOLED</name>
<dbReference type="GO" id="GO:0016787">
    <property type="term" value="F:hydrolase activity"/>
    <property type="evidence" value="ECO:0007669"/>
    <property type="project" value="UniProtKB-KW"/>
</dbReference>
<proteinExistence type="inferred from homology"/>
<evidence type="ECO:0000256" key="1">
    <source>
        <dbReference type="RuleBase" id="RU363044"/>
    </source>
</evidence>
<keyword evidence="1" id="KW-0547">Nucleotide-binding</keyword>
<dbReference type="Gene3D" id="3.40.50.300">
    <property type="entry name" value="P-loop containing nucleotide triphosphate hydrolases"/>
    <property type="match status" value="1"/>
</dbReference>
<dbReference type="Proteomes" id="UP001194468">
    <property type="component" value="Unassembled WGS sequence"/>
</dbReference>
<reference evidence="3" key="2">
    <citation type="journal article" date="2020" name="Nat. Commun.">
        <title>Large-scale genome sequencing of mycorrhizal fungi provides insights into the early evolution of symbiotic traits.</title>
        <authorList>
            <person name="Miyauchi S."/>
            <person name="Kiss E."/>
            <person name="Kuo A."/>
            <person name="Drula E."/>
            <person name="Kohler A."/>
            <person name="Sanchez-Garcia M."/>
            <person name="Morin E."/>
            <person name="Andreopoulos B."/>
            <person name="Barry K.W."/>
            <person name="Bonito G."/>
            <person name="Buee M."/>
            <person name="Carver A."/>
            <person name="Chen C."/>
            <person name="Cichocki N."/>
            <person name="Clum A."/>
            <person name="Culley D."/>
            <person name="Crous P.W."/>
            <person name="Fauchery L."/>
            <person name="Girlanda M."/>
            <person name="Hayes R.D."/>
            <person name="Keri Z."/>
            <person name="LaButti K."/>
            <person name="Lipzen A."/>
            <person name="Lombard V."/>
            <person name="Magnuson J."/>
            <person name="Maillard F."/>
            <person name="Murat C."/>
            <person name="Nolan M."/>
            <person name="Ohm R.A."/>
            <person name="Pangilinan J."/>
            <person name="Pereira M.F."/>
            <person name="Perotto S."/>
            <person name="Peter M."/>
            <person name="Pfister S."/>
            <person name="Riley R."/>
            <person name="Sitrit Y."/>
            <person name="Stielow J.B."/>
            <person name="Szollosi G."/>
            <person name="Zifcakova L."/>
            <person name="Stursova M."/>
            <person name="Spatafora J.W."/>
            <person name="Tedersoo L."/>
            <person name="Vaario L.M."/>
            <person name="Yamada A."/>
            <person name="Yan M."/>
            <person name="Wang P."/>
            <person name="Xu J."/>
            <person name="Bruns T."/>
            <person name="Baldrian P."/>
            <person name="Vilgalys R."/>
            <person name="Dunand C."/>
            <person name="Henrissat B."/>
            <person name="Grigoriev I.V."/>
            <person name="Hibbett D."/>
            <person name="Nagy L.G."/>
            <person name="Martin F.M."/>
        </authorList>
    </citation>
    <scope>NUCLEOTIDE SEQUENCE</scope>
    <source>
        <strain evidence="3">BED1</strain>
    </source>
</reference>
<dbReference type="Pfam" id="PF05970">
    <property type="entry name" value="PIF1"/>
    <property type="match status" value="1"/>
</dbReference>
<sequence>VRYLVLDEVSMVSAELLCQILERIAKGRKDDPDSANKPFGGVHVIFSGDLGQL</sequence>
<evidence type="ECO:0000313" key="4">
    <source>
        <dbReference type="Proteomes" id="UP001194468"/>
    </source>
</evidence>
<evidence type="ECO:0000259" key="2">
    <source>
        <dbReference type="Pfam" id="PF05970"/>
    </source>
</evidence>
<dbReference type="EC" id="5.6.2.3" evidence="1"/>
<comment type="caution">
    <text evidence="3">The sequence shown here is derived from an EMBL/GenBank/DDBJ whole genome shotgun (WGS) entry which is preliminary data.</text>
</comment>
<keyword evidence="1" id="KW-0067">ATP-binding</keyword>
<feature type="domain" description="DNA helicase Pif1-like DEAD-box helicase" evidence="2">
    <location>
        <begin position="3"/>
        <end position="53"/>
    </location>
</feature>
<keyword evidence="1" id="KW-0378">Hydrolase</keyword>
<dbReference type="InterPro" id="IPR027417">
    <property type="entry name" value="P-loop_NTPase"/>
</dbReference>
<keyword evidence="1" id="KW-0233">DNA recombination</keyword>
<accession>A0AAD4GGY0</accession>
<keyword evidence="1" id="KW-0347">Helicase</keyword>
<dbReference type="GO" id="GO:0000723">
    <property type="term" value="P:telomere maintenance"/>
    <property type="evidence" value="ECO:0007669"/>
    <property type="project" value="InterPro"/>
</dbReference>
<dbReference type="GO" id="GO:0005524">
    <property type="term" value="F:ATP binding"/>
    <property type="evidence" value="ECO:0007669"/>
    <property type="project" value="UniProtKB-KW"/>
</dbReference>
<reference evidence="3" key="1">
    <citation type="submission" date="2019-10" db="EMBL/GenBank/DDBJ databases">
        <authorList>
            <consortium name="DOE Joint Genome Institute"/>
            <person name="Kuo A."/>
            <person name="Miyauchi S."/>
            <person name="Kiss E."/>
            <person name="Drula E."/>
            <person name="Kohler A."/>
            <person name="Sanchez-Garcia M."/>
            <person name="Andreopoulos B."/>
            <person name="Barry K.W."/>
            <person name="Bonito G."/>
            <person name="Buee M."/>
            <person name="Carver A."/>
            <person name="Chen C."/>
            <person name="Cichocki N."/>
            <person name="Clum A."/>
            <person name="Culley D."/>
            <person name="Crous P.W."/>
            <person name="Fauchery L."/>
            <person name="Girlanda M."/>
            <person name="Hayes R."/>
            <person name="Keri Z."/>
            <person name="LaButti K."/>
            <person name="Lipzen A."/>
            <person name="Lombard V."/>
            <person name="Magnuson J."/>
            <person name="Maillard F."/>
            <person name="Morin E."/>
            <person name="Murat C."/>
            <person name="Nolan M."/>
            <person name="Ohm R."/>
            <person name="Pangilinan J."/>
            <person name="Pereira M."/>
            <person name="Perotto S."/>
            <person name="Peter M."/>
            <person name="Riley R."/>
            <person name="Sitrit Y."/>
            <person name="Stielow B."/>
            <person name="Szollosi G."/>
            <person name="Zifcakova L."/>
            <person name="Stursova M."/>
            <person name="Spatafora J.W."/>
            <person name="Tedersoo L."/>
            <person name="Vaario L.-M."/>
            <person name="Yamada A."/>
            <person name="Yan M."/>
            <person name="Wang P."/>
            <person name="Xu J."/>
            <person name="Bruns T."/>
            <person name="Baldrian P."/>
            <person name="Vilgalys R."/>
            <person name="Henrissat B."/>
            <person name="Grigoriev I.V."/>
            <person name="Hibbett D."/>
            <person name="Nagy L.G."/>
            <person name="Martin F.M."/>
        </authorList>
    </citation>
    <scope>NUCLEOTIDE SEQUENCE</scope>
    <source>
        <strain evidence="3">BED1</strain>
    </source>
</reference>
<protein>
    <recommendedName>
        <fullName evidence="1">ATP-dependent DNA helicase</fullName>
        <ecNumber evidence="1">5.6.2.3</ecNumber>
    </recommendedName>
</protein>
<dbReference type="GO" id="GO:0043139">
    <property type="term" value="F:5'-3' DNA helicase activity"/>
    <property type="evidence" value="ECO:0007669"/>
    <property type="project" value="UniProtKB-EC"/>
</dbReference>
<dbReference type="GO" id="GO:0006310">
    <property type="term" value="P:DNA recombination"/>
    <property type="evidence" value="ECO:0007669"/>
    <property type="project" value="UniProtKB-KW"/>
</dbReference>
<comment type="catalytic activity">
    <reaction evidence="1">
        <text>ATP + H2O = ADP + phosphate + H(+)</text>
        <dbReference type="Rhea" id="RHEA:13065"/>
        <dbReference type="ChEBI" id="CHEBI:15377"/>
        <dbReference type="ChEBI" id="CHEBI:15378"/>
        <dbReference type="ChEBI" id="CHEBI:30616"/>
        <dbReference type="ChEBI" id="CHEBI:43474"/>
        <dbReference type="ChEBI" id="CHEBI:456216"/>
        <dbReference type="EC" id="5.6.2.3"/>
    </reaction>
</comment>
<dbReference type="InterPro" id="IPR010285">
    <property type="entry name" value="DNA_helicase_pif1-like_DEAD"/>
</dbReference>
<comment type="similarity">
    <text evidence="1">Belongs to the helicase family.</text>
</comment>
<feature type="non-terminal residue" evidence="3">
    <location>
        <position position="1"/>
    </location>
</feature>